<accession>A0A841QJ81</accession>
<evidence type="ECO:0000256" key="2">
    <source>
        <dbReference type="ARBA" id="ARBA00023002"/>
    </source>
</evidence>
<dbReference type="CDD" id="cd05233">
    <property type="entry name" value="SDR_c"/>
    <property type="match status" value="1"/>
</dbReference>
<dbReference type="Gene3D" id="3.40.50.720">
    <property type="entry name" value="NAD(P)-binding Rossmann-like Domain"/>
    <property type="match status" value="1"/>
</dbReference>
<comment type="caution">
    <text evidence="3">The sequence shown here is derived from an EMBL/GenBank/DDBJ whole genome shotgun (WGS) entry which is preliminary data.</text>
</comment>
<gene>
    <name evidence="3" type="ORF">HNR55_003263</name>
</gene>
<dbReference type="AlphaFoldDB" id="A0A841QJ81"/>
<dbReference type="SUPFAM" id="SSF51735">
    <property type="entry name" value="NAD(P)-binding Rossmann-fold domains"/>
    <property type="match status" value="1"/>
</dbReference>
<dbReference type="InterPro" id="IPR020904">
    <property type="entry name" value="Sc_DH/Rdtase_CS"/>
</dbReference>
<dbReference type="PANTHER" id="PTHR42760:SF115">
    <property type="entry name" value="3-OXOACYL-[ACYL-CARRIER-PROTEIN] REDUCTASE FABG"/>
    <property type="match status" value="1"/>
</dbReference>
<sequence length="254" mass="26951">MHATPFSLAGRRVVITGGARGLGEAIAEACAAAGTELWLADILEEAGRQTADRISAEYGVPVCFSCVDLARPDSIEAFAREVKEKWESVDGLVNNGAIATNVGGKNFEDVDIALWDRVQTVNVRGTWLMTRALSPLFSAHGRIVNIASDTALWGAPRLLAYTASKGAVIAMTRSLARELGPRGIGISAVAPGIVRTEATEYVPRERHNLYENGRAVPGPQNPEDIVGVVAFLLSEPALSLTGQVLPVNAGFVFT</sequence>
<protein>
    <submittedName>
        <fullName evidence="3">NAD(P)-dependent dehydrogenase (Short-subunit alcohol dehydrogenase family)</fullName>
    </submittedName>
</protein>
<keyword evidence="4" id="KW-1185">Reference proteome</keyword>
<evidence type="ECO:0000313" key="4">
    <source>
        <dbReference type="Proteomes" id="UP000578000"/>
    </source>
</evidence>
<dbReference type="PRINTS" id="PR00081">
    <property type="entry name" value="GDHRDH"/>
</dbReference>
<dbReference type="Proteomes" id="UP000578000">
    <property type="component" value="Unassembled WGS sequence"/>
</dbReference>
<dbReference type="InterPro" id="IPR002347">
    <property type="entry name" value="SDR_fam"/>
</dbReference>
<comment type="similarity">
    <text evidence="1">Belongs to the short-chain dehydrogenases/reductases (SDR) family.</text>
</comment>
<keyword evidence="2" id="KW-0560">Oxidoreductase</keyword>
<dbReference type="PRINTS" id="PR00080">
    <property type="entry name" value="SDRFAMILY"/>
</dbReference>
<reference evidence="3 4" key="1">
    <citation type="submission" date="2020-08" db="EMBL/GenBank/DDBJ databases">
        <title>Genomic Encyclopedia of Type Strains, Phase IV (KMG-IV): sequencing the most valuable type-strain genomes for metagenomic binning, comparative biology and taxonomic classification.</title>
        <authorList>
            <person name="Goeker M."/>
        </authorList>
    </citation>
    <scope>NUCLEOTIDE SEQUENCE [LARGE SCALE GENOMIC DNA]</scope>
    <source>
        <strain evidence="3 4">DSM 4491</strain>
    </source>
</reference>
<name>A0A841QJ81_9PROT</name>
<dbReference type="InterPro" id="IPR036291">
    <property type="entry name" value="NAD(P)-bd_dom_sf"/>
</dbReference>
<evidence type="ECO:0000313" key="3">
    <source>
        <dbReference type="EMBL" id="MBB6458650.1"/>
    </source>
</evidence>
<evidence type="ECO:0000256" key="1">
    <source>
        <dbReference type="ARBA" id="ARBA00006484"/>
    </source>
</evidence>
<proteinExistence type="inferred from homology"/>
<dbReference type="RefSeq" id="WP_166117006.1">
    <property type="nucleotide sequence ID" value="NZ_BAABDB010000015.1"/>
</dbReference>
<dbReference type="FunFam" id="3.40.50.720:FF:000084">
    <property type="entry name" value="Short-chain dehydrogenase reductase"/>
    <property type="match status" value="1"/>
</dbReference>
<dbReference type="PANTHER" id="PTHR42760">
    <property type="entry name" value="SHORT-CHAIN DEHYDROGENASES/REDUCTASES FAMILY MEMBER"/>
    <property type="match status" value="1"/>
</dbReference>
<dbReference type="Pfam" id="PF13561">
    <property type="entry name" value="adh_short_C2"/>
    <property type="match status" value="1"/>
</dbReference>
<dbReference type="EMBL" id="JACHIE010000026">
    <property type="protein sequence ID" value="MBB6458650.1"/>
    <property type="molecule type" value="Genomic_DNA"/>
</dbReference>
<dbReference type="GO" id="GO:0016616">
    <property type="term" value="F:oxidoreductase activity, acting on the CH-OH group of donors, NAD or NADP as acceptor"/>
    <property type="evidence" value="ECO:0007669"/>
    <property type="project" value="TreeGrafter"/>
</dbReference>
<dbReference type="PROSITE" id="PS00061">
    <property type="entry name" value="ADH_SHORT"/>
    <property type="match status" value="1"/>
</dbReference>
<organism evidence="3 4">
    <name type="scientific">Acetobacter lovaniensis</name>
    <dbReference type="NCBI Taxonomy" id="104100"/>
    <lineage>
        <taxon>Bacteria</taxon>
        <taxon>Pseudomonadati</taxon>
        <taxon>Pseudomonadota</taxon>
        <taxon>Alphaproteobacteria</taxon>
        <taxon>Acetobacterales</taxon>
        <taxon>Acetobacteraceae</taxon>
        <taxon>Acetobacter</taxon>
    </lineage>
</organism>